<dbReference type="InterPro" id="IPR016185">
    <property type="entry name" value="PreATP-grasp_dom_sf"/>
</dbReference>
<dbReference type="NCBIfam" id="TIGR01205">
    <property type="entry name" value="D_ala_D_alaTIGR"/>
    <property type="match status" value="1"/>
</dbReference>
<comment type="cofactor">
    <cofactor evidence="1">
        <name>Mn(2+)</name>
        <dbReference type="ChEBI" id="CHEBI:29035"/>
    </cofactor>
</comment>
<protein>
    <recommendedName>
        <fullName evidence="4 14">D-alanine--D-alanine ligase</fullName>
        <ecNumber evidence="4 14">6.3.2.4</ecNumber>
    </recommendedName>
    <alternativeName>
        <fullName evidence="14">D-Ala-D-Ala ligase</fullName>
    </alternativeName>
    <alternativeName>
        <fullName evidence="14">D-alanylalanine synthetase</fullName>
    </alternativeName>
</protein>
<proteinExistence type="inferred from homology"/>
<feature type="binding site" evidence="16">
    <location>
        <position position="286"/>
    </location>
    <ligand>
        <name>Mg(2+)</name>
        <dbReference type="ChEBI" id="CHEBI:18420"/>
        <label>1</label>
    </ligand>
</feature>
<dbReference type="GO" id="GO:0008716">
    <property type="term" value="F:D-alanine-D-alanine ligase activity"/>
    <property type="evidence" value="ECO:0007669"/>
    <property type="project" value="UniProtKB-UniRule"/>
</dbReference>
<evidence type="ECO:0000256" key="5">
    <source>
        <dbReference type="ARBA" id="ARBA00022490"/>
    </source>
</evidence>
<feature type="binding site" evidence="16">
    <location>
        <position position="288"/>
    </location>
    <ligand>
        <name>Mg(2+)</name>
        <dbReference type="ChEBI" id="CHEBI:18420"/>
        <label>2</label>
    </ligand>
</feature>
<keyword evidence="7 16" id="KW-0479">Metal-binding</keyword>
<accession>A0A4Y8KXE7</accession>
<dbReference type="RefSeq" id="WP_134436908.1">
    <property type="nucleotide sequence ID" value="NZ_SOML01000009.1"/>
</dbReference>
<feature type="active site" evidence="15">
    <location>
        <position position="164"/>
    </location>
</feature>
<name>A0A4Y8KXE7_9BACT</name>
<keyword evidence="16" id="KW-0464">Manganese</keyword>
<dbReference type="PANTHER" id="PTHR23132:SF23">
    <property type="entry name" value="D-ALANINE--D-ALANINE LIGASE B"/>
    <property type="match status" value="1"/>
</dbReference>
<evidence type="ECO:0000313" key="20">
    <source>
        <dbReference type="Proteomes" id="UP000297861"/>
    </source>
</evidence>
<evidence type="ECO:0000256" key="9">
    <source>
        <dbReference type="ARBA" id="ARBA00022840"/>
    </source>
</evidence>
<keyword evidence="20" id="KW-1185">Reference proteome</keyword>
<evidence type="ECO:0000256" key="14">
    <source>
        <dbReference type="HAMAP-Rule" id="MF_00047"/>
    </source>
</evidence>
<comment type="function">
    <text evidence="14">Cell wall formation.</text>
</comment>
<keyword evidence="8 17" id="KW-0547">Nucleotide-binding</keyword>
<dbReference type="Pfam" id="PF07478">
    <property type="entry name" value="Dala_Dala_lig_C"/>
    <property type="match status" value="1"/>
</dbReference>
<evidence type="ECO:0000256" key="10">
    <source>
        <dbReference type="ARBA" id="ARBA00022960"/>
    </source>
</evidence>
<feature type="active site" evidence="15">
    <location>
        <position position="15"/>
    </location>
</feature>
<comment type="subcellular location">
    <subcellularLocation>
        <location evidence="2 14">Cytoplasm</location>
    </subcellularLocation>
</comment>
<keyword evidence="9 17" id="KW-0067">ATP-binding</keyword>
<dbReference type="PROSITE" id="PS00844">
    <property type="entry name" value="DALA_DALA_LIGASE_2"/>
    <property type="match status" value="1"/>
</dbReference>
<dbReference type="PIRSF" id="PIRSF039102">
    <property type="entry name" value="Ddl/VanB"/>
    <property type="match status" value="1"/>
</dbReference>
<comment type="catalytic activity">
    <reaction evidence="13 14">
        <text>2 D-alanine + ATP = D-alanyl-D-alanine + ADP + phosphate + H(+)</text>
        <dbReference type="Rhea" id="RHEA:11224"/>
        <dbReference type="ChEBI" id="CHEBI:15378"/>
        <dbReference type="ChEBI" id="CHEBI:30616"/>
        <dbReference type="ChEBI" id="CHEBI:43474"/>
        <dbReference type="ChEBI" id="CHEBI:57416"/>
        <dbReference type="ChEBI" id="CHEBI:57822"/>
        <dbReference type="ChEBI" id="CHEBI:456216"/>
        <dbReference type="EC" id="6.3.2.4"/>
    </reaction>
</comment>
<evidence type="ECO:0000256" key="15">
    <source>
        <dbReference type="PIRSR" id="PIRSR039102-1"/>
    </source>
</evidence>
<dbReference type="SUPFAM" id="SSF52440">
    <property type="entry name" value="PreATP-grasp domain"/>
    <property type="match status" value="1"/>
</dbReference>
<dbReference type="STRING" id="1121485.GCA_000426485_03209"/>
<dbReference type="OrthoDB" id="9813261at2"/>
<evidence type="ECO:0000256" key="16">
    <source>
        <dbReference type="PIRSR" id="PIRSR039102-3"/>
    </source>
</evidence>
<dbReference type="GO" id="GO:0071555">
    <property type="term" value="P:cell wall organization"/>
    <property type="evidence" value="ECO:0007669"/>
    <property type="project" value="UniProtKB-KW"/>
</dbReference>
<keyword evidence="10 14" id="KW-0133">Cell shape</keyword>
<dbReference type="PANTHER" id="PTHR23132">
    <property type="entry name" value="D-ALANINE--D-ALANINE LIGASE"/>
    <property type="match status" value="1"/>
</dbReference>
<evidence type="ECO:0000256" key="1">
    <source>
        <dbReference type="ARBA" id="ARBA00001936"/>
    </source>
</evidence>
<dbReference type="Gene3D" id="3.40.50.20">
    <property type="match status" value="1"/>
</dbReference>
<evidence type="ECO:0000256" key="13">
    <source>
        <dbReference type="ARBA" id="ARBA00047614"/>
    </source>
</evidence>
<dbReference type="HAMAP" id="MF_00047">
    <property type="entry name" value="Dala_Dala_lig"/>
    <property type="match status" value="1"/>
</dbReference>
<dbReference type="PROSITE" id="PS00843">
    <property type="entry name" value="DALA_DALA_LIGASE_1"/>
    <property type="match status" value="1"/>
</dbReference>
<dbReference type="InterPro" id="IPR013815">
    <property type="entry name" value="ATP_grasp_subdomain_1"/>
</dbReference>
<dbReference type="NCBIfam" id="NF002378">
    <property type="entry name" value="PRK01372.1"/>
    <property type="match status" value="1"/>
</dbReference>
<evidence type="ECO:0000256" key="2">
    <source>
        <dbReference type="ARBA" id="ARBA00004496"/>
    </source>
</evidence>
<feature type="domain" description="ATP-grasp" evidence="18">
    <location>
        <begin position="120"/>
        <end position="319"/>
    </location>
</feature>
<comment type="cofactor">
    <cofactor evidence="16">
        <name>Mg(2+)</name>
        <dbReference type="ChEBI" id="CHEBI:18420"/>
    </cofactor>
    <cofactor evidence="16">
        <name>Mn(2+)</name>
        <dbReference type="ChEBI" id="CHEBI:29035"/>
    </cofactor>
    <text evidence="16">Binds 2 magnesium or manganese ions per subunit.</text>
</comment>
<comment type="pathway">
    <text evidence="14">Cell wall biogenesis; peptidoglycan biosynthesis.</text>
</comment>
<dbReference type="InterPro" id="IPR000291">
    <property type="entry name" value="D-Ala_lig_Van_CS"/>
</dbReference>
<dbReference type="EMBL" id="SOML01000009">
    <property type="protein sequence ID" value="TFD94886.1"/>
    <property type="molecule type" value="Genomic_DNA"/>
</dbReference>
<organism evidence="19 20">
    <name type="scientific">Dysgonomonas capnocytophagoides</name>
    <dbReference type="NCBI Taxonomy" id="45254"/>
    <lineage>
        <taxon>Bacteria</taxon>
        <taxon>Pseudomonadati</taxon>
        <taxon>Bacteroidota</taxon>
        <taxon>Bacteroidia</taxon>
        <taxon>Bacteroidales</taxon>
        <taxon>Dysgonomonadaceae</taxon>
        <taxon>Dysgonomonas</taxon>
    </lineage>
</organism>
<evidence type="ECO:0000256" key="4">
    <source>
        <dbReference type="ARBA" id="ARBA00012216"/>
    </source>
</evidence>
<evidence type="ECO:0000256" key="12">
    <source>
        <dbReference type="ARBA" id="ARBA00023316"/>
    </source>
</evidence>
<dbReference type="InterPro" id="IPR005905">
    <property type="entry name" value="D_ala_D_ala"/>
</dbReference>
<evidence type="ECO:0000256" key="6">
    <source>
        <dbReference type="ARBA" id="ARBA00022598"/>
    </source>
</evidence>
<evidence type="ECO:0000256" key="11">
    <source>
        <dbReference type="ARBA" id="ARBA00022984"/>
    </source>
</evidence>
<keyword evidence="12 14" id="KW-0961">Cell wall biogenesis/degradation</keyword>
<evidence type="ECO:0000256" key="3">
    <source>
        <dbReference type="ARBA" id="ARBA00010871"/>
    </source>
</evidence>
<comment type="similarity">
    <text evidence="3 14">Belongs to the D-alanine--D-alanine ligase family.</text>
</comment>
<dbReference type="SUPFAM" id="SSF56059">
    <property type="entry name" value="Glutathione synthetase ATP-binding domain-like"/>
    <property type="match status" value="1"/>
</dbReference>
<dbReference type="GO" id="GO:0046872">
    <property type="term" value="F:metal ion binding"/>
    <property type="evidence" value="ECO:0007669"/>
    <property type="project" value="UniProtKB-KW"/>
</dbReference>
<feature type="active site" evidence="15">
    <location>
        <position position="297"/>
    </location>
</feature>
<feature type="binding site" evidence="16">
    <location>
        <position position="274"/>
    </location>
    <ligand>
        <name>Mg(2+)</name>
        <dbReference type="ChEBI" id="CHEBI:18420"/>
        <label>1</label>
    </ligand>
</feature>
<dbReference type="Gene3D" id="3.30.470.20">
    <property type="entry name" value="ATP-grasp fold, B domain"/>
    <property type="match status" value="1"/>
</dbReference>
<dbReference type="NCBIfam" id="NF002527">
    <property type="entry name" value="PRK01966.1-3"/>
    <property type="match status" value="1"/>
</dbReference>
<dbReference type="InterPro" id="IPR011127">
    <property type="entry name" value="Dala_Dala_lig_N"/>
</dbReference>
<evidence type="ECO:0000259" key="18">
    <source>
        <dbReference type="PROSITE" id="PS50975"/>
    </source>
</evidence>
<dbReference type="UniPathway" id="UPA00219"/>
<feature type="binding site" evidence="16">
    <location>
        <position position="286"/>
    </location>
    <ligand>
        <name>Mg(2+)</name>
        <dbReference type="ChEBI" id="CHEBI:18420"/>
        <label>2</label>
    </ligand>
</feature>
<dbReference type="Gene3D" id="3.30.1490.20">
    <property type="entry name" value="ATP-grasp fold, A domain"/>
    <property type="match status" value="1"/>
</dbReference>
<dbReference type="GO" id="GO:0008360">
    <property type="term" value="P:regulation of cell shape"/>
    <property type="evidence" value="ECO:0007669"/>
    <property type="project" value="UniProtKB-KW"/>
</dbReference>
<dbReference type="GO" id="GO:0005737">
    <property type="term" value="C:cytoplasm"/>
    <property type="evidence" value="ECO:0007669"/>
    <property type="project" value="UniProtKB-SubCell"/>
</dbReference>
<keyword evidence="11 14" id="KW-0573">Peptidoglycan synthesis</keyword>
<dbReference type="InterPro" id="IPR011095">
    <property type="entry name" value="Dala_Dala_lig_C"/>
</dbReference>
<keyword evidence="5 14" id="KW-0963">Cytoplasm</keyword>
<dbReference type="Pfam" id="PF01820">
    <property type="entry name" value="Dala_Dala_lig_N"/>
    <property type="match status" value="1"/>
</dbReference>
<evidence type="ECO:0000256" key="8">
    <source>
        <dbReference type="ARBA" id="ARBA00022741"/>
    </source>
</evidence>
<dbReference type="GO" id="GO:0005524">
    <property type="term" value="F:ATP binding"/>
    <property type="evidence" value="ECO:0007669"/>
    <property type="project" value="UniProtKB-UniRule"/>
</dbReference>
<dbReference type="Proteomes" id="UP000297861">
    <property type="component" value="Unassembled WGS sequence"/>
</dbReference>
<comment type="caution">
    <text evidence="19">The sequence shown here is derived from an EMBL/GenBank/DDBJ whole genome shotgun (WGS) entry which is preliminary data.</text>
</comment>
<reference evidence="19 20" key="1">
    <citation type="submission" date="2019-03" db="EMBL/GenBank/DDBJ databases">
        <title>San Antonio Military Medical Center submission to MRSN (WRAIR), pending publication.</title>
        <authorList>
            <person name="Blyth D.M."/>
            <person name="Mccarthy S.L."/>
            <person name="Schall S.E."/>
            <person name="Stam J.A."/>
            <person name="Ong A.C."/>
            <person name="Mcgann P.T."/>
        </authorList>
    </citation>
    <scope>NUCLEOTIDE SEQUENCE [LARGE SCALE GENOMIC DNA]</scope>
    <source>
        <strain evidence="19 20">MRSN571793</strain>
    </source>
</reference>
<keyword evidence="16" id="KW-0460">Magnesium</keyword>
<gene>
    <name evidence="14" type="primary">ddl</name>
    <name evidence="19" type="ORF">E2605_13780</name>
</gene>
<keyword evidence="6 14" id="KW-0436">Ligase</keyword>
<dbReference type="EC" id="6.3.2.4" evidence="4 14"/>
<evidence type="ECO:0000256" key="17">
    <source>
        <dbReference type="PROSITE-ProRule" id="PRU00409"/>
    </source>
</evidence>
<dbReference type="GO" id="GO:0009252">
    <property type="term" value="P:peptidoglycan biosynthetic process"/>
    <property type="evidence" value="ECO:0007669"/>
    <property type="project" value="UniProtKB-UniRule"/>
</dbReference>
<dbReference type="PROSITE" id="PS50975">
    <property type="entry name" value="ATP_GRASP"/>
    <property type="match status" value="1"/>
</dbReference>
<sequence>MKKNIAIVWGGYSSESVVSEKSMQGIYSFMDKNLYDIYKVKIARDSWTAEIDGQECLVDKNDFTIQTAGGRIKIDFAYITIHGTPGEDGHLQGYLDMLNVPYSTCGMMASAITFNKFVCNNFLKNFGFNVAKSVYLSRETKYDIAEIIDYLNLPVFVKPNTGGSSFATTKVKSRENMQSAIDSAFGEASDVIIESFISGREVTCGCYKTKERVVLLPLTEVVTQNEFFDYNAKYMGQVEEITPARLPEEITARIQALTSKIYDLVDAKGIIRADFIISDGTPYLLEVNTTPGMTATSFIPQQVKAAGMNMTDVLSEIIENEYLKNAK</sequence>
<dbReference type="AlphaFoldDB" id="A0A4Y8KXE7"/>
<evidence type="ECO:0000256" key="7">
    <source>
        <dbReference type="ARBA" id="ARBA00022723"/>
    </source>
</evidence>
<dbReference type="InterPro" id="IPR011761">
    <property type="entry name" value="ATP-grasp"/>
</dbReference>
<evidence type="ECO:0000313" key="19">
    <source>
        <dbReference type="EMBL" id="TFD94886.1"/>
    </source>
</evidence>